<feature type="domain" description="PDZ" evidence="5">
    <location>
        <begin position="256"/>
        <end position="355"/>
    </location>
</feature>
<comment type="similarity">
    <text evidence="1">Belongs to the peptidase S1C family.</text>
</comment>
<dbReference type="PRINTS" id="PR00834">
    <property type="entry name" value="PROTEASES2C"/>
</dbReference>
<gene>
    <name evidence="6" type="ORF">SAMN04490244_11432</name>
</gene>
<dbReference type="OrthoDB" id="7358927at2"/>
<dbReference type="InterPro" id="IPR051201">
    <property type="entry name" value="Chloro_Bact_Ser_Proteases"/>
</dbReference>
<dbReference type="Pfam" id="PF13365">
    <property type="entry name" value="Trypsin_2"/>
    <property type="match status" value="1"/>
</dbReference>
<dbReference type="AlphaFoldDB" id="A0A1H9WXA4"/>
<organism evidence="6 7">
    <name type="scientific">Tranquillimonas rosea</name>
    <dbReference type="NCBI Taxonomy" id="641238"/>
    <lineage>
        <taxon>Bacteria</taxon>
        <taxon>Pseudomonadati</taxon>
        <taxon>Pseudomonadota</taxon>
        <taxon>Alphaproteobacteria</taxon>
        <taxon>Rhodobacterales</taxon>
        <taxon>Roseobacteraceae</taxon>
        <taxon>Tranquillimonas</taxon>
    </lineage>
</organism>
<dbReference type="PANTHER" id="PTHR43343">
    <property type="entry name" value="PEPTIDASE S12"/>
    <property type="match status" value="1"/>
</dbReference>
<dbReference type="Proteomes" id="UP000198885">
    <property type="component" value="Unassembled WGS sequence"/>
</dbReference>
<dbReference type="SUPFAM" id="SSF50494">
    <property type="entry name" value="Trypsin-like serine proteases"/>
    <property type="match status" value="1"/>
</dbReference>
<evidence type="ECO:0000256" key="2">
    <source>
        <dbReference type="ARBA" id="ARBA00022670"/>
    </source>
</evidence>
<dbReference type="Gene3D" id="2.30.42.10">
    <property type="match status" value="1"/>
</dbReference>
<dbReference type="InterPro" id="IPR001478">
    <property type="entry name" value="PDZ"/>
</dbReference>
<dbReference type="PANTHER" id="PTHR43343:SF3">
    <property type="entry name" value="PROTEASE DO-LIKE 8, CHLOROPLASTIC"/>
    <property type="match status" value="1"/>
</dbReference>
<keyword evidence="4" id="KW-0720">Serine protease</keyword>
<dbReference type="RefSeq" id="WP_092696050.1">
    <property type="nucleotide sequence ID" value="NZ_FOGU01000014.1"/>
</dbReference>
<evidence type="ECO:0000313" key="6">
    <source>
        <dbReference type="EMBL" id="SES38465.1"/>
    </source>
</evidence>
<dbReference type="SUPFAM" id="SSF50156">
    <property type="entry name" value="PDZ domain-like"/>
    <property type="match status" value="1"/>
</dbReference>
<evidence type="ECO:0000256" key="3">
    <source>
        <dbReference type="ARBA" id="ARBA00022801"/>
    </source>
</evidence>
<keyword evidence="2 6" id="KW-0645">Protease</keyword>
<keyword evidence="3" id="KW-0378">Hydrolase</keyword>
<protein>
    <submittedName>
        <fullName evidence="6">Serine protease, S1-C subfamily, contains C-terminal PDZ domain</fullName>
    </submittedName>
</protein>
<dbReference type="InterPro" id="IPR009003">
    <property type="entry name" value="Peptidase_S1_PA"/>
</dbReference>
<evidence type="ECO:0000256" key="1">
    <source>
        <dbReference type="ARBA" id="ARBA00010541"/>
    </source>
</evidence>
<dbReference type="EMBL" id="FOGU01000014">
    <property type="protein sequence ID" value="SES38465.1"/>
    <property type="molecule type" value="Genomic_DNA"/>
</dbReference>
<dbReference type="GO" id="GO:0006508">
    <property type="term" value="P:proteolysis"/>
    <property type="evidence" value="ECO:0007669"/>
    <property type="project" value="UniProtKB-KW"/>
</dbReference>
<evidence type="ECO:0000259" key="5">
    <source>
        <dbReference type="PROSITE" id="PS50106"/>
    </source>
</evidence>
<evidence type="ECO:0000256" key="4">
    <source>
        <dbReference type="ARBA" id="ARBA00022825"/>
    </source>
</evidence>
<dbReference type="STRING" id="641238.SAMN04490244_11432"/>
<accession>A0A1H9WXA4</accession>
<reference evidence="6 7" key="1">
    <citation type="submission" date="2016-10" db="EMBL/GenBank/DDBJ databases">
        <authorList>
            <person name="de Groot N.N."/>
        </authorList>
    </citation>
    <scope>NUCLEOTIDE SEQUENCE [LARGE SCALE GENOMIC DNA]</scope>
    <source>
        <strain evidence="6 7">DSM 23042</strain>
    </source>
</reference>
<dbReference type="InterPro" id="IPR036034">
    <property type="entry name" value="PDZ_sf"/>
</dbReference>
<sequence>MSFAQRLALVVAAALAVSVGWRLSPALIDLFDGTEMPRVVTARGELAAEERSTIELFQATRDGVVAISTAARVVDPWTRRSYDQPAGSGSGFLWDGQGHVVTNNHVIQGASRATVALADGRRFEARLVGRDPSHDLAVLKIDAARLPEPVAIGTSRDLQVGQKVLAIGNPFGLDWTLTTGIVSALDRELTEDNGRTIRGLVQTDAAINPGNSGGPLLDSAGRLIGVNTAIFSPSGGSAGIGFAVPVGTVNRVVPQLIETGRYTPPGLGVRFDARVNALANRQGIDGALVMSVEPGSPADRAGLDPARMTRDGRLVPGDVIRGIDGAQVRTLDDLEAQLDRLSPGQEVELDLRRNGESRSVSLSVTGGS</sequence>
<dbReference type="SMART" id="SM00228">
    <property type="entry name" value="PDZ"/>
    <property type="match status" value="1"/>
</dbReference>
<dbReference type="InterPro" id="IPR001940">
    <property type="entry name" value="Peptidase_S1C"/>
</dbReference>
<dbReference type="GO" id="GO:0004252">
    <property type="term" value="F:serine-type endopeptidase activity"/>
    <property type="evidence" value="ECO:0007669"/>
    <property type="project" value="InterPro"/>
</dbReference>
<dbReference type="Pfam" id="PF13180">
    <property type="entry name" value="PDZ_2"/>
    <property type="match status" value="1"/>
</dbReference>
<proteinExistence type="inferred from homology"/>
<name>A0A1H9WXA4_9RHOB</name>
<keyword evidence="7" id="KW-1185">Reference proteome</keyword>
<dbReference type="FunFam" id="2.40.10.10:FF:000001">
    <property type="entry name" value="Periplasmic serine protease DegS"/>
    <property type="match status" value="1"/>
</dbReference>
<dbReference type="PROSITE" id="PS50106">
    <property type="entry name" value="PDZ"/>
    <property type="match status" value="1"/>
</dbReference>
<dbReference type="InterPro" id="IPR043504">
    <property type="entry name" value="Peptidase_S1_PA_chymotrypsin"/>
</dbReference>
<dbReference type="Gene3D" id="2.40.10.10">
    <property type="entry name" value="Trypsin-like serine proteases"/>
    <property type="match status" value="2"/>
</dbReference>
<evidence type="ECO:0000313" key="7">
    <source>
        <dbReference type="Proteomes" id="UP000198885"/>
    </source>
</evidence>